<dbReference type="PROSITE" id="PS50156">
    <property type="entry name" value="SSD"/>
    <property type="match status" value="1"/>
</dbReference>
<dbReference type="EnsemblMetazoa" id="CLYHEMT007188.2">
    <property type="protein sequence ID" value="CLYHEMP007188.2"/>
    <property type="gene ID" value="CLYHEMG007188"/>
</dbReference>
<feature type="transmembrane region" description="Helical" evidence="3">
    <location>
        <begin position="276"/>
        <end position="295"/>
    </location>
</feature>
<dbReference type="RefSeq" id="XP_066914672.1">
    <property type="nucleotide sequence ID" value="XM_067058571.1"/>
</dbReference>
<evidence type="ECO:0000256" key="1">
    <source>
        <dbReference type="ARBA" id="ARBA00005585"/>
    </source>
</evidence>
<feature type="transmembrane region" description="Helical" evidence="3">
    <location>
        <begin position="376"/>
        <end position="396"/>
    </location>
</feature>
<proteinExistence type="inferred from homology"/>
<dbReference type="PANTHER" id="PTHR10796">
    <property type="entry name" value="PATCHED-RELATED"/>
    <property type="match status" value="1"/>
</dbReference>
<evidence type="ECO:0000256" key="2">
    <source>
        <dbReference type="SAM" id="MobiDB-lite"/>
    </source>
</evidence>
<dbReference type="GO" id="GO:0016020">
    <property type="term" value="C:membrane"/>
    <property type="evidence" value="ECO:0007669"/>
    <property type="project" value="TreeGrafter"/>
</dbReference>
<feature type="transmembrane region" description="Helical" evidence="3">
    <location>
        <begin position="707"/>
        <end position="728"/>
    </location>
</feature>
<dbReference type="OrthoDB" id="6510177at2759"/>
<dbReference type="EnsemblMetazoa" id="CLYHEMT007188.1">
    <property type="protein sequence ID" value="CLYHEMP007188.1"/>
    <property type="gene ID" value="CLYHEMG007188"/>
</dbReference>
<dbReference type="SUPFAM" id="SSF82866">
    <property type="entry name" value="Multidrug efflux transporter AcrB transmembrane domain"/>
    <property type="match status" value="2"/>
</dbReference>
<feature type="region of interest" description="Disordered" evidence="2">
    <location>
        <begin position="844"/>
        <end position="897"/>
    </location>
</feature>
<keyword evidence="3" id="KW-0472">Membrane</keyword>
<dbReference type="GeneID" id="136801895"/>
<protein>
    <recommendedName>
        <fullName evidence="4">SSD domain-containing protein</fullName>
    </recommendedName>
</protein>
<feature type="transmembrane region" description="Helical" evidence="3">
    <location>
        <begin position="773"/>
        <end position="797"/>
    </location>
</feature>
<dbReference type="Gene3D" id="1.20.1640.10">
    <property type="entry name" value="Multidrug efflux transporter AcrB transmembrane domain"/>
    <property type="match status" value="2"/>
</dbReference>
<feature type="transmembrane region" description="Helical" evidence="3">
    <location>
        <begin position="333"/>
        <end position="356"/>
    </location>
</feature>
<dbReference type="Proteomes" id="UP000594262">
    <property type="component" value="Unplaced"/>
</dbReference>
<feature type="transmembrane region" description="Helical" evidence="3">
    <location>
        <begin position="740"/>
        <end position="761"/>
    </location>
</feature>
<keyword evidence="6" id="KW-1185">Reference proteome</keyword>
<evidence type="ECO:0000313" key="6">
    <source>
        <dbReference type="Proteomes" id="UP000594262"/>
    </source>
</evidence>
<feature type="compositionally biased region" description="Basic and acidic residues" evidence="2">
    <location>
        <begin position="844"/>
        <end position="873"/>
    </location>
</feature>
<organism evidence="5 6">
    <name type="scientific">Clytia hemisphaerica</name>
    <dbReference type="NCBI Taxonomy" id="252671"/>
    <lineage>
        <taxon>Eukaryota</taxon>
        <taxon>Metazoa</taxon>
        <taxon>Cnidaria</taxon>
        <taxon>Hydrozoa</taxon>
        <taxon>Hydroidolina</taxon>
        <taxon>Leptothecata</taxon>
        <taxon>Obeliida</taxon>
        <taxon>Clytiidae</taxon>
        <taxon>Clytia</taxon>
    </lineage>
</organism>
<comment type="similarity">
    <text evidence="1">Belongs to the patched family.</text>
</comment>
<feature type="transmembrane region" description="Helical" evidence="3">
    <location>
        <begin position="408"/>
        <end position="433"/>
    </location>
</feature>
<feature type="transmembrane region" description="Helical" evidence="3">
    <location>
        <begin position="809"/>
        <end position="833"/>
    </location>
</feature>
<keyword evidence="3" id="KW-1133">Transmembrane helix</keyword>
<feature type="transmembrane region" description="Helical" evidence="3">
    <location>
        <begin position="482"/>
        <end position="501"/>
    </location>
</feature>
<sequence>MTNCCSSLWRGWVRICSAINGFFERSFVKWSGIVFDHPWKVILSGLLIALGLMAGFARFNPQTQTERLFFPEHSRSRDDLERAEKTFPSKFKPDQFFITMADGVSSVLNSKALKLGLKYHNRIMNETGIEQICLESNKSLTGVPCVFLDPLFVFSYNESSITDASIQPILTNALRNRKIIFPNGITAERNFPSIFGRYEYDNITQRISATALRFMYFNKFPETDSTHKLTSDIQKKMIDILLDAGVPEAERNGMKLYLLTGRSTDDGISESSGGDISLVAVSITLMCTFATVVLFRLRNRVNGHVTVGFAGIGCIALGIGSGFGMVMLSGQYFVAFVGTLPFLVLGVGIDDMFIILDALDSLPSDFTGKNRLQKTMAKVGASVTMTTVTDVIAFAISSSTDFPAIRYFCVYALTSILFAYLLIMTVFLAALALDIKRIEVGNWDWFCCKKQKDNNPWSEEDMNTLSKTVMKKWAEFLMKTPVRIVVVFLSLVLLAAGIYGTTQLAEKFDIRQLAPDGSYFIDYLDNERMHYPVGFQVSIINDDENFDYTNPRLQGEYNYLSNICKENSYMKKTTVNWLQAFLESNEYKSNPNMTFYQRLGLFLKEFPEYGRDIKWHTENEQRIRASKIQCQDLDTDSWDFRKKAMLSLRDEFDSKSNISNSTFPISFNYFYREQMVSVPSETMMNLVLCAIAILIITTPYLVHPLVILMVFGGFVALVFELFGLMVIWDVALNSISMITSIMAIGFAVDYSAHVAHAYLLVEGDTPEQRMINAISSIGASVFMGGFTTFLGILVLIFGQSEIFRIFFKMVFGIVVLGLLNGLLFLPVYLSLFVRNKVDIRHTSNYNQDERLPPSGGEKRPSKKMKEMNNKVGDDVIENPHSPEFKPVNGSIKSNDLV</sequence>
<evidence type="ECO:0000256" key="3">
    <source>
        <dbReference type="SAM" id="Phobius"/>
    </source>
</evidence>
<dbReference type="PANTHER" id="PTHR10796:SF92">
    <property type="entry name" value="PATCHED-RELATED, ISOFORM A"/>
    <property type="match status" value="1"/>
</dbReference>
<dbReference type="RefSeq" id="XP_066914671.1">
    <property type="nucleotide sequence ID" value="XM_067058570.1"/>
</dbReference>
<evidence type="ECO:0000259" key="4">
    <source>
        <dbReference type="PROSITE" id="PS50156"/>
    </source>
</evidence>
<dbReference type="InterPro" id="IPR053958">
    <property type="entry name" value="HMGCR/SNAP/NPC1-like_SSD"/>
</dbReference>
<dbReference type="AlphaFoldDB" id="A0A7M5VCP4"/>
<feature type="domain" description="SSD" evidence="4">
    <location>
        <begin position="275"/>
        <end position="433"/>
    </location>
</feature>
<accession>A0A7M5VCP4</accession>
<dbReference type="InterPro" id="IPR000731">
    <property type="entry name" value="SSD"/>
</dbReference>
<name>A0A7M5VCP4_9CNID</name>
<keyword evidence="3" id="KW-0812">Transmembrane</keyword>
<dbReference type="InterPro" id="IPR051697">
    <property type="entry name" value="Patched_domain-protein"/>
</dbReference>
<feature type="transmembrane region" description="Helical" evidence="3">
    <location>
        <begin position="682"/>
        <end position="701"/>
    </location>
</feature>
<evidence type="ECO:0000313" key="5">
    <source>
        <dbReference type="EnsemblMetazoa" id="CLYHEMP007188.1"/>
    </source>
</evidence>
<feature type="transmembrane region" description="Helical" evidence="3">
    <location>
        <begin position="307"/>
        <end position="326"/>
    </location>
</feature>
<reference evidence="5" key="1">
    <citation type="submission" date="2021-01" db="UniProtKB">
        <authorList>
            <consortium name="EnsemblMetazoa"/>
        </authorList>
    </citation>
    <scope>IDENTIFICATION</scope>
</reference>
<dbReference type="Pfam" id="PF12349">
    <property type="entry name" value="Sterol-sensing"/>
    <property type="match status" value="1"/>
</dbReference>